<dbReference type="Pfam" id="PF03203">
    <property type="entry name" value="MerC"/>
    <property type="match status" value="1"/>
</dbReference>
<keyword evidence="1" id="KW-0472">Membrane</keyword>
<dbReference type="InterPro" id="IPR004891">
    <property type="entry name" value="Mercury-R_MerC"/>
</dbReference>
<sequence>MTYTSALPDKAAIGLSILCVVHCLALPVFIVVVPNSLALYLDNESFHLWMLVAVIPISAYALTLGCKKHKRNSLLLLGGTGVLFMIAAVTIGEHYFGELGEKGLTLLGGVLVAFGHYQNYRACKCSHKE</sequence>
<comment type="caution">
    <text evidence="2">The sequence shown here is derived from an EMBL/GenBank/DDBJ whole genome shotgun (WGS) entry which is preliminary data.</text>
</comment>
<keyword evidence="1" id="KW-0812">Transmembrane</keyword>
<evidence type="ECO:0000256" key="1">
    <source>
        <dbReference type="SAM" id="Phobius"/>
    </source>
</evidence>
<accession>A0A420E9X8</accession>
<organism evidence="2 3">
    <name type="scientific">Alginatibacterium sediminis</name>
    <dbReference type="NCBI Taxonomy" id="2164068"/>
    <lineage>
        <taxon>Bacteria</taxon>
        <taxon>Pseudomonadati</taxon>
        <taxon>Pseudomonadota</taxon>
        <taxon>Gammaproteobacteria</taxon>
        <taxon>Alteromonadales</taxon>
        <taxon>Alteromonadaceae</taxon>
        <taxon>Alginatibacterium</taxon>
    </lineage>
</organism>
<evidence type="ECO:0000313" key="3">
    <source>
        <dbReference type="Proteomes" id="UP000286482"/>
    </source>
</evidence>
<dbReference type="OrthoDB" id="34373at2"/>
<feature type="transmembrane region" description="Helical" evidence="1">
    <location>
        <begin position="46"/>
        <end position="66"/>
    </location>
</feature>
<dbReference type="EMBL" id="RAQO01000007">
    <property type="protein sequence ID" value="RKF17475.1"/>
    <property type="molecule type" value="Genomic_DNA"/>
</dbReference>
<proteinExistence type="predicted"/>
<gene>
    <name evidence="2" type="ORF">DBZ36_13595</name>
</gene>
<protein>
    <submittedName>
        <fullName evidence="2">MerC domain-containing protein</fullName>
    </submittedName>
</protein>
<dbReference type="GO" id="GO:0015097">
    <property type="term" value="F:mercury ion transmembrane transporter activity"/>
    <property type="evidence" value="ECO:0007669"/>
    <property type="project" value="InterPro"/>
</dbReference>
<keyword evidence="1" id="KW-1133">Transmembrane helix</keyword>
<keyword evidence="3" id="KW-1185">Reference proteome</keyword>
<dbReference type="RefSeq" id="WP_120355500.1">
    <property type="nucleotide sequence ID" value="NZ_RAQO01000007.1"/>
</dbReference>
<dbReference type="GO" id="GO:0016020">
    <property type="term" value="C:membrane"/>
    <property type="evidence" value="ECO:0007669"/>
    <property type="project" value="InterPro"/>
</dbReference>
<feature type="transmembrane region" description="Helical" evidence="1">
    <location>
        <begin position="12"/>
        <end position="34"/>
    </location>
</feature>
<evidence type="ECO:0000313" key="2">
    <source>
        <dbReference type="EMBL" id="RKF17475.1"/>
    </source>
</evidence>
<feature type="transmembrane region" description="Helical" evidence="1">
    <location>
        <begin position="73"/>
        <end position="91"/>
    </location>
</feature>
<dbReference type="AlphaFoldDB" id="A0A420E9X8"/>
<name>A0A420E9X8_9ALTE</name>
<reference evidence="2 3" key="1">
    <citation type="submission" date="2018-09" db="EMBL/GenBank/DDBJ databases">
        <authorList>
            <person name="Wang Z."/>
        </authorList>
    </citation>
    <scope>NUCLEOTIDE SEQUENCE [LARGE SCALE GENOMIC DNA]</scope>
    <source>
        <strain evidence="2 3">ALS 81</strain>
    </source>
</reference>
<dbReference type="Proteomes" id="UP000286482">
    <property type="component" value="Unassembled WGS sequence"/>
</dbReference>